<keyword evidence="2" id="KW-1185">Reference proteome</keyword>
<evidence type="ECO:0000313" key="1">
    <source>
        <dbReference type="EMBL" id="KAJ4721857.1"/>
    </source>
</evidence>
<evidence type="ECO:0000313" key="2">
    <source>
        <dbReference type="Proteomes" id="UP001164539"/>
    </source>
</evidence>
<proteinExistence type="predicted"/>
<organism evidence="1 2">
    <name type="scientific">Melia azedarach</name>
    <name type="common">Chinaberry tree</name>
    <dbReference type="NCBI Taxonomy" id="155640"/>
    <lineage>
        <taxon>Eukaryota</taxon>
        <taxon>Viridiplantae</taxon>
        <taxon>Streptophyta</taxon>
        <taxon>Embryophyta</taxon>
        <taxon>Tracheophyta</taxon>
        <taxon>Spermatophyta</taxon>
        <taxon>Magnoliopsida</taxon>
        <taxon>eudicotyledons</taxon>
        <taxon>Gunneridae</taxon>
        <taxon>Pentapetalae</taxon>
        <taxon>rosids</taxon>
        <taxon>malvids</taxon>
        <taxon>Sapindales</taxon>
        <taxon>Meliaceae</taxon>
        <taxon>Melia</taxon>
    </lineage>
</organism>
<dbReference type="Proteomes" id="UP001164539">
    <property type="component" value="Chromosome 3"/>
</dbReference>
<comment type="caution">
    <text evidence="1">The sequence shown here is derived from an EMBL/GenBank/DDBJ whole genome shotgun (WGS) entry which is preliminary data.</text>
</comment>
<protein>
    <submittedName>
        <fullName evidence="1">Auxin-responsive protein</fullName>
    </submittedName>
</protein>
<gene>
    <name evidence="1" type="ORF">OWV82_005457</name>
</gene>
<sequence>MGRDHHHRAAGGRAGAGADHSCSSSIDSSNSNTNNFLSSSSSSSSLAAVSNNACRRDLSTDLKLGLSISPTSNNNVDVSSSTSSQREQRLDWPPIKALLRSTLVEKAADRDRHGHGHGHASLFVKVYMEGVPIGRKLDLLALDGYSALMTTLRHMFRATILCPAESDERVHSINSQKHCHLLTYQDKEGDWMMVGDVPWDVFLTTVKRLKITRADRC</sequence>
<reference evidence="1 2" key="1">
    <citation type="journal article" date="2023" name="Science">
        <title>Complex scaffold remodeling in plant triterpene biosynthesis.</title>
        <authorList>
            <person name="De La Pena R."/>
            <person name="Hodgson H."/>
            <person name="Liu J.C."/>
            <person name="Stephenson M.J."/>
            <person name="Martin A.C."/>
            <person name="Owen C."/>
            <person name="Harkess A."/>
            <person name="Leebens-Mack J."/>
            <person name="Jimenez L.E."/>
            <person name="Osbourn A."/>
            <person name="Sattely E.S."/>
        </authorList>
    </citation>
    <scope>NUCLEOTIDE SEQUENCE [LARGE SCALE GENOMIC DNA]</scope>
    <source>
        <strain evidence="2">cv. JPN11</strain>
        <tissue evidence="1">Leaf</tissue>
    </source>
</reference>
<name>A0ACC1YEL7_MELAZ</name>
<accession>A0ACC1YEL7</accession>
<dbReference type="EMBL" id="CM051396">
    <property type="protein sequence ID" value="KAJ4721857.1"/>
    <property type="molecule type" value="Genomic_DNA"/>
</dbReference>